<gene>
    <name evidence="3" type="ORF">GCM10009787_48350</name>
</gene>
<dbReference type="InterPro" id="IPR006120">
    <property type="entry name" value="Resolvase_HTH_dom"/>
</dbReference>
<reference evidence="3 4" key="1">
    <citation type="journal article" date="2019" name="Int. J. Syst. Evol. Microbiol.">
        <title>The Global Catalogue of Microorganisms (GCM) 10K type strain sequencing project: providing services to taxonomists for standard genome sequencing and annotation.</title>
        <authorList>
            <consortium name="The Broad Institute Genomics Platform"/>
            <consortium name="The Broad Institute Genome Sequencing Center for Infectious Disease"/>
            <person name="Wu L."/>
            <person name="Ma J."/>
        </authorList>
    </citation>
    <scope>NUCLEOTIDE SEQUENCE [LARGE SCALE GENOMIC DNA]</scope>
    <source>
        <strain evidence="3 4">JCM 14924</strain>
    </source>
</reference>
<dbReference type="EMBL" id="BAAAOQ010000016">
    <property type="protein sequence ID" value="GAA2199829.1"/>
    <property type="molecule type" value="Genomic_DNA"/>
</dbReference>
<dbReference type="Proteomes" id="UP001501391">
    <property type="component" value="Unassembled WGS sequence"/>
</dbReference>
<keyword evidence="4" id="KW-1185">Reference proteome</keyword>
<evidence type="ECO:0000259" key="2">
    <source>
        <dbReference type="Pfam" id="PF02796"/>
    </source>
</evidence>
<feature type="domain" description="Resolvase HTH" evidence="2">
    <location>
        <begin position="21"/>
        <end position="59"/>
    </location>
</feature>
<feature type="region of interest" description="Disordered" evidence="1">
    <location>
        <begin position="1"/>
        <end position="28"/>
    </location>
</feature>
<sequence length="60" mass="6695">MATDQQRAWNSGGRTPPGHKPSKVTPAQRDEICRRLAANESPQALAAEYGVSVHTIYRYR</sequence>
<dbReference type="InterPro" id="IPR009057">
    <property type="entry name" value="Homeodomain-like_sf"/>
</dbReference>
<dbReference type="CDD" id="cd00569">
    <property type="entry name" value="HTH_Hin_like"/>
    <property type="match status" value="1"/>
</dbReference>
<organism evidence="3 4">
    <name type="scientific">Streptomyces bangladeshensis</name>
    <dbReference type="NCBI Taxonomy" id="295352"/>
    <lineage>
        <taxon>Bacteria</taxon>
        <taxon>Bacillati</taxon>
        <taxon>Actinomycetota</taxon>
        <taxon>Actinomycetes</taxon>
        <taxon>Kitasatosporales</taxon>
        <taxon>Streptomycetaceae</taxon>
        <taxon>Streptomyces</taxon>
    </lineage>
</organism>
<dbReference type="RefSeq" id="WP_094372619.1">
    <property type="nucleotide sequence ID" value="NZ_BAAAOQ010000016.1"/>
</dbReference>
<dbReference type="SUPFAM" id="SSF46689">
    <property type="entry name" value="Homeodomain-like"/>
    <property type="match status" value="1"/>
</dbReference>
<evidence type="ECO:0000256" key="1">
    <source>
        <dbReference type="SAM" id="MobiDB-lite"/>
    </source>
</evidence>
<comment type="caution">
    <text evidence="3">The sequence shown here is derived from an EMBL/GenBank/DDBJ whole genome shotgun (WGS) entry which is preliminary data.</text>
</comment>
<evidence type="ECO:0000313" key="3">
    <source>
        <dbReference type="EMBL" id="GAA2199829.1"/>
    </source>
</evidence>
<feature type="compositionally biased region" description="Polar residues" evidence="1">
    <location>
        <begin position="1"/>
        <end position="13"/>
    </location>
</feature>
<evidence type="ECO:0000313" key="4">
    <source>
        <dbReference type="Proteomes" id="UP001501391"/>
    </source>
</evidence>
<dbReference type="Pfam" id="PF02796">
    <property type="entry name" value="HTH_7"/>
    <property type="match status" value="1"/>
</dbReference>
<name>A0ABN3BSK7_9ACTN</name>
<dbReference type="Gene3D" id="1.10.10.60">
    <property type="entry name" value="Homeodomain-like"/>
    <property type="match status" value="1"/>
</dbReference>
<accession>A0ABN3BSK7</accession>
<proteinExistence type="predicted"/>
<protein>
    <recommendedName>
        <fullName evidence="2">Resolvase HTH domain-containing protein</fullName>
    </recommendedName>
</protein>